<accession>A0A3N1H1V4</accession>
<name>A0A3N1H1V4_9PSEU</name>
<keyword evidence="2" id="KW-1185">Reference proteome</keyword>
<dbReference type="AlphaFoldDB" id="A0A3N1H1V4"/>
<dbReference type="Proteomes" id="UP000268727">
    <property type="component" value="Unassembled WGS sequence"/>
</dbReference>
<evidence type="ECO:0000313" key="2">
    <source>
        <dbReference type="Proteomes" id="UP000268727"/>
    </source>
</evidence>
<reference evidence="1 2" key="1">
    <citation type="submission" date="2018-11" db="EMBL/GenBank/DDBJ databases">
        <title>Sequencing the genomes of 1000 actinobacteria strains.</title>
        <authorList>
            <person name="Klenk H.-P."/>
        </authorList>
    </citation>
    <scope>NUCLEOTIDE SEQUENCE [LARGE SCALE GENOMIC DNA]</scope>
    <source>
        <strain evidence="1 2">DSM 44231</strain>
    </source>
</reference>
<organism evidence="1 2">
    <name type="scientific">Saccharothrix texasensis</name>
    <dbReference type="NCBI Taxonomy" id="103734"/>
    <lineage>
        <taxon>Bacteria</taxon>
        <taxon>Bacillati</taxon>
        <taxon>Actinomycetota</taxon>
        <taxon>Actinomycetes</taxon>
        <taxon>Pseudonocardiales</taxon>
        <taxon>Pseudonocardiaceae</taxon>
        <taxon>Saccharothrix</taxon>
    </lineage>
</organism>
<proteinExistence type="predicted"/>
<evidence type="ECO:0000313" key="1">
    <source>
        <dbReference type="EMBL" id="ROP36513.1"/>
    </source>
</evidence>
<gene>
    <name evidence="1" type="ORF">EDD40_1785</name>
</gene>
<comment type="caution">
    <text evidence="1">The sequence shown here is derived from an EMBL/GenBank/DDBJ whole genome shotgun (WGS) entry which is preliminary data.</text>
</comment>
<dbReference type="EMBL" id="RJKM01000001">
    <property type="protein sequence ID" value="ROP36513.1"/>
    <property type="molecule type" value="Genomic_DNA"/>
</dbReference>
<protein>
    <submittedName>
        <fullName evidence="1">Uncharacterized protein</fullName>
    </submittedName>
</protein>
<sequence length="39" mass="4334">MQVPEVDVRAAFATDAYRVTPVITSFDQVARSPVEVVLR</sequence>